<keyword evidence="2" id="KW-0732">Signal</keyword>
<dbReference type="Pfam" id="PF07995">
    <property type="entry name" value="GSDH"/>
    <property type="match status" value="1"/>
</dbReference>
<dbReference type="PROSITE" id="PS51257">
    <property type="entry name" value="PROKAR_LIPOPROTEIN"/>
    <property type="match status" value="1"/>
</dbReference>
<feature type="domain" description="Glucose/Sorbosone dehydrogenase" evidence="3">
    <location>
        <begin position="68"/>
        <end position="407"/>
    </location>
</feature>
<evidence type="ECO:0000256" key="2">
    <source>
        <dbReference type="SAM" id="SignalP"/>
    </source>
</evidence>
<dbReference type="InterPro" id="IPR012938">
    <property type="entry name" value="Glc/Sorbosone_DH"/>
</dbReference>
<dbReference type="Gene3D" id="2.120.10.30">
    <property type="entry name" value="TolB, C-terminal domain"/>
    <property type="match status" value="1"/>
</dbReference>
<dbReference type="RefSeq" id="WP_123092315.1">
    <property type="nucleotide sequence ID" value="NZ_CP044548.2"/>
</dbReference>
<evidence type="ECO:0000313" key="5">
    <source>
        <dbReference type="Proteomes" id="UP000271708"/>
    </source>
</evidence>
<organism evidence="4 5">
    <name type="scientific">Janibacter melonis</name>
    <dbReference type="NCBI Taxonomy" id="262209"/>
    <lineage>
        <taxon>Bacteria</taxon>
        <taxon>Bacillati</taxon>
        <taxon>Actinomycetota</taxon>
        <taxon>Actinomycetes</taxon>
        <taxon>Micrococcales</taxon>
        <taxon>Intrasporangiaceae</taxon>
        <taxon>Janibacter</taxon>
    </lineage>
</organism>
<evidence type="ECO:0000313" key="4">
    <source>
        <dbReference type="EMBL" id="QFQ30962.2"/>
    </source>
</evidence>
<accession>A0A5P8FQE2</accession>
<dbReference type="Proteomes" id="UP000271708">
    <property type="component" value="Chromosome"/>
</dbReference>
<feature type="region of interest" description="Disordered" evidence="1">
    <location>
        <begin position="21"/>
        <end position="59"/>
    </location>
</feature>
<proteinExistence type="predicted"/>
<sequence>MSPRPAALAAAALLASAGLAGCSSDTPSRGGSGSTTVPTASSGSSGSGGSGSEGGGGGLQVDVVAEGLANPWDIAFLPDGGAVVTERSGELSYLPSLEPGTEPVAISAPLDDVYAQGEGGLMGLALLPEPAQGWDQPKLVACLAHAEDGEPVDVRLVELTVDVENSRATRDRDLLTGLPVADGGRHSGCRPTMGEDGLLYVGTGDTADPAAPQDRTNLGGKVLRLDPATGEPAEGNPFADAADEAERYVYSYGHRNVQGVAQRPGTEEIWTAEHGPSFDDEVNRIEAGANFGWDPAQGGSVDSYDESVPMTDTERYPDAVAAAWSSGETTEAICGAAFLEGEQWGEREGLLAITALRGAKLLLLSIGDDGSVDEVEIPQDLVDDFGRLRAARTAPDGALYVTTSNGEDDKVLRITPES</sequence>
<reference evidence="4 5" key="1">
    <citation type="submission" date="2019-09" db="EMBL/GenBank/DDBJ databases">
        <title>Complete Genome Sequence of Janibacter melonis M714 with both human health impact and industrial applications.</title>
        <authorList>
            <person name="Jin M."/>
            <person name="Zhao Q.R."/>
        </authorList>
    </citation>
    <scope>NUCLEOTIDE SEQUENCE [LARGE SCALE GENOMIC DNA]</scope>
    <source>
        <strain evidence="4 5">M714</strain>
    </source>
</reference>
<name>A0A5P8FQE2_9MICO</name>
<feature type="compositionally biased region" description="Low complexity" evidence="1">
    <location>
        <begin position="34"/>
        <end position="44"/>
    </location>
</feature>
<dbReference type="PANTHER" id="PTHR19328">
    <property type="entry name" value="HEDGEHOG-INTERACTING PROTEIN"/>
    <property type="match status" value="1"/>
</dbReference>
<evidence type="ECO:0000256" key="1">
    <source>
        <dbReference type="SAM" id="MobiDB-lite"/>
    </source>
</evidence>
<dbReference type="AlphaFoldDB" id="A0A5P8FQE2"/>
<dbReference type="PANTHER" id="PTHR19328:SF13">
    <property type="entry name" value="HIPL1 PROTEIN"/>
    <property type="match status" value="1"/>
</dbReference>
<feature type="signal peptide" evidence="2">
    <location>
        <begin position="1"/>
        <end position="20"/>
    </location>
</feature>
<feature type="chain" id="PRO_5038852662" evidence="2">
    <location>
        <begin position="21"/>
        <end position="418"/>
    </location>
</feature>
<dbReference type="KEGG" id="jme:EEW87_012530"/>
<feature type="compositionally biased region" description="Gly residues" evidence="1">
    <location>
        <begin position="45"/>
        <end position="59"/>
    </location>
</feature>
<gene>
    <name evidence="4" type="ORF">EEW87_012530</name>
</gene>
<dbReference type="GeneID" id="59162001"/>
<dbReference type="InterPro" id="IPR011042">
    <property type="entry name" value="6-blade_b-propeller_TolB-like"/>
</dbReference>
<dbReference type="InterPro" id="IPR011041">
    <property type="entry name" value="Quinoprot_gluc/sorb_DH_b-prop"/>
</dbReference>
<dbReference type="EMBL" id="CP044548">
    <property type="protein sequence ID" value="QFQ30962.2"/>
    <property type="molecule type" value="Genomic_DNA"/>
</dbReference>
<evidence type="ECO:0000259" key="3">
    <source>
        <dbReference type="Pfam" id="PF07995"/>
    </source>
</evidence>
<dbReference type="SUPFAM" id="SSF50952">
    <property type="entry name" value="Soluble quinoprotein glucose dehydrogenase"/>
    <property type="match status" value="1"/>
</dbReference>
<protein>
    <submittedName>
        <fullName evidence="4">PQQ-dependent sugar dehydrogenase</fullName>
    </submittedName>
</protein>